<dbReference type="Proteomes" id="UP000240760">
    <property type="component" value="Unassembled WGS sequence"/>
</dbReference>
<accession>A0A2T4CFJ4</accession>
<gene>
    <name evidence="2" type="ORF">M440DRAFT_191297</name>
</gene>
<evidence type="ECO:0000313" key="2">
    <source>
        <dbReference type="EMBL" id="PTB80335.1"/>
    </source>
</evidence>
<reference evidence="2 3" key="1">
    <citation type="submission" date="2016-07" db="EMBL/GenBank/DDBJ databases">
        <title>Multiple horizontal gene transfer events from other fungi enriched the ability of initially mycotrophic Trichoderma (Ascomycota) to feed on dead plant biomass.</title>
        <authorList>
            <consortium name="DOE Joint Genome Institute"/>
            <person name="Aerts A."/>
            <person name="Atanasova L."/>
            <person name="Chenthamara K."/>
            <person name="Zhang J."/>
            <person name="Grujic M."/>
            <person name="Henrissat B."/>
            <person name="Kuo A."/>
            <person name="Salamov A."/>
            <person name="Lipzen A."/>
            <person name="Labutti K."/>
            <person name="Barry K."/>
            <person name="Miao Y."/>
            <person name="Rahimi M.J."/>
            <person name="Shen Q."/>
            <person name="Grigoriev I.V."/>
            <person name="Kubicek C.P."/>
            <person name="Druzhinina I.S."/>
        </authorList>
    </citation>
    <scope>NUCLEOTIDE SEQUENCE [LARGE SCALE GENOMIC DNA]</scope>
    <source>
        <strain evidence="2 3">ATCC 18648</strain>
    </source>
</reference>
<organism evidence="2 3">
    <name type="scientific">Trichoderma longibrachiatum ATCC 18648</name>
    <dbReference type="NCBI Taxonomy" id="983965"/>
    <lineage>
        <taxon>Eukaryota</taxon>
        <taxon>Fungi</taxon>
        <taxon>Dikarya</taxon>
        <taxon>Ascomycota</taxon>
        <taxon>Pezizomycotina</taxon>
        <taxon>Sordariomycetes</taxon>
        <taxon>Hypocreomycetidae</taxon>
        <taxon>Hypocreales</taxon>
        <taxon>Hypocreaceae</taxon>
        <taxon>Trichoderma</taxon>
    </lineage>
</organism>
<proteinExistence type="predicted"/>
<evidence type="ECO:0000256" key="1">
    <source>
        <dbReference type="SAM" id="MobiDB-lite"/>
    </source>
</evidence>
<feature type="compositionally biased region" description="Polar residues" evidence="1">
    <location>
        <begin position="150"/>
        <end position="159"/>
    </location>
</feature>
<dbReference type="AlphaFoldDB" id="A0A2T4CFJ4"/>
<dbReference type="EMBL" id="KZ679127">
    <property type="protein sequence ID" value="PTB80335.1"/>
    <property type="molecule type" value="Genomic_DNA"/>
</dbReference>
<keyword evidence="3" id="KW-1185">Reference proteome</keyword>
<evidence type="ECO:0000313" key="3">
    <source>
        <dbReference type="Proteomes" id="UP000240760"/>
    </source>
</evidence>
<feature type="region of interest" description="Disordered" evidence="1">
    <location>
        <begin position="143"/>
        <end position="165"/>
    </location>
</feature>
<name>A0A2T4CFJ4_TRILO</name>
<protein>
    <submittedName>
        <fullName evidence="2">Uncharacterized protein</fullName>
    </submittedName>
</protein>
<sequence length="165" mass="18145">MPHPALARASNTNANRLHVTGHPTTCTLSPSTSLLVPLRQMASPTCCLWLAHIPIGHGKSFQPAFSHQCAVSLLLPSPCWKRHLASPLLVRHRDSGFFLLIQTTAQPMKLPMSPRLASFASLSSPASSFPHFYLHAPEAWHDPRRPAYQTPKSSPSPQRAQHKAI</sequence>